<organism evidence="3 4">
    <name type="scientific">Cellulosimicrobium cellulans</name>
    <name type="common">Arthrobacter luteus</name>
    <dbReference type="NCBI Taxonomy" id="1710"/>
    <lineage>
        <taxon>Bacteria</taxon>
        <taxon>Bacillati</taxon>
        <taxon>Actinomycetota</taxon>
        <taxon>Actinomycetes</taxon>
        <taxon>Micrococcales</taxon>
        <taxon>Promicromonosporaceae</taxon>
        <taxon>Cellulosimicrobium</taxon>
    </lineage>
</organism>
<evidence type="ECO:0000313" key="4">
    <source>
        <dbReference type="Proteomes" id="UP000196228"/>
    </source>
</evidence>
<gene>
    <name evidence="3" type="ORF">CBR64_18350</name>
</gene>
<feature type="domain" description="Low molecular weight protein antigen 6 PH" evidence="2">
    <location>
        <begin position="86"/>
        <end position="147"/>
    </location>
</feature>
<feature type="transmembrane region" description="Helical" evidence="1">
    <location>
        <begin position="27"/>
        <end position="50"/>
    </location>
</feature>
<name>A0A1Y0HY36_CELCE</name>
<reference evidence="3 4" key="1">
    <citation type="submission" date="2017-05" db="EMBL/GenBank/DDBJ databases">
        <authorList>
            <person name="Song R."/>
            <person name="Chenine A.L."/>
            <person name="Ruprecht R.M."/>
        </authorList>
    </citation>
    <scope>NUCLEOTIDE SEQUENCE [LARGE SCALE GENOMIC DNA]</scope>
    <source>
        <strain evidence="3 4">PSBB019</strain>
    </source>
</reference>
<evidence type="ECO:0000259" key="2">
    <source>
        <dbReference type="Pfam" id="PF10756"/>
    </source>
</evidence>
<dbReference type="Pfam" id="PF10756">
    <property type="entry name" value="bPH_6"/>
    <property type="match status" value="1"/>
</dbReference>
<evidence type="ECO:0000313" key="3">
    <source>
        <dbReference type="EMBL" id="ARU53107.1"/>
    </source>
</evidence>
<dbReference type="OrthoDB" id="3824918at2"/>
<dbReference type="RefSeq" id="WP_087472036.1">
    <property type="nucleotide sequence ID" value="NZ_CP021383.1"/>
</dbReference>
<feature type="transmembrane region" description="Helical" evidence="1">
    <location>
        <begin position="62"/>
        <end position="84"/>
    </location>
</feature>
<dbReference type="KEGG" id="cceu:CBR64_18350"/>
<dbReference type="EMBL" id="CP021383">
    <property type="protein sequence ID" value="ARU53107.1"/>
    <property type="molecule type" value="Genomic_DNA"/>
</dbReference>
<dbReference type="Proteomes" id="UP000196228">
    <property type="component" value="Chromosome"/>
</dbReference>
<dbReference type="AlphaFoldDB" id="A0A1Y0HY36"/>
<sequence length="164" mass="17544">MSTDPFPDPGLPGERDDDPYRPFRPRFGLVSAWATGVVVVGGCVVVGLSATGPLGTSWVNRLSLAAFALFAAWLLWRLGGVHAVPTRDGLRVRNVIYTRELVWAQVVSVRFGSGDAWVRLDLADGSTLAVMGIQRADGARGDAEARRLAALVQAHGEAHEGPRT</sequence>
<keyword evidence="1" id="KW-0812">Transmembrane</keyword>
<accession>A0A1Y0HY36</accession>
<evidence type="ECO:0000256" key="1">
    <source>
        <dbReference type="SAM" id="Phobius"/>
    </source>
</evidence>
<protein>
    <recommendedName>
        <fullName evidence="2">Low molecular weight protein antigen 6 PH domain-containing protein</fullName>
    </recommendedName>
</protein>
<keyword evidence="1" id="KW-0472">Membrane</keyword>
<proteinExistence type="predicted"/>
<dbReference type="InterPro" id="IPR019692">
    <property type="entry name" value="CFP-6_PH"/>
</dbReference>
<keyword evidence="1" id="KW-1133">Transmembrane helix</keyword>